<evidence type="ECO:0000313" key="11">
    <source>
        <dbReference type="Proteomes" id="UP000477386"/>
    </source>
</evidence>
<reference evidence="10 11" key="1">
    <citation type="submission" date="2020-02" db="EMBL/GenBank/DDBJ databases">
        <title>Draft genome sequence of two Spirosoma agri KCTC 52727 and Spirosoma terrae KCTC 52035.</title>
        <authorList>
            <person name="Rojas J."/>
            <person name="Ambika Manirajan B."/>
            <person name="Ratering S."/>
            <person name="Suarez C."/>
            <person name="Schnell S."/>
        </authorList>
    </citation>
    <scope>NUCLEOTIDE SEQUENCE [LARGE SCALE GENOMIC DNA]</scope>
    <source>
        <strain evidence="10 11">KCTC 52727</strain>
    </source>
</reference>
<evidence type="ECO:0000256" key="8">
    <source>
        <dbReference type="ARBA" id="ARBA00023136"/>
    </source>
</evidence>
<dbReference type="InterPro" id="IPR036259">
    <property type="entry name" value="MFS_trans_sf"/>
</dbReference>
<feature type="transmembrane region" description="Helical" evidence="9">
    <location>
        <begin position="178"/>
        <end position="196"/>
    </location>
</feature>
<dbReference type="InterPro" id="IPR016024">
    <property type="entry name" value="ARM-type_fold"/>
</dbReference>
<feature type="transmembrane region" description="Helical" evidence="9">
    <location>
        <begin position="88"/>
        <end position="105"/>
    </location>
</feature>
<dbReference type="RefSeq" id="WP_164043099.1">
    <property type="nucleotide sequence ID" value="NZ_JAAGNZ010000003.1"/>
</dbReference>
<keyword evidence="3" id="KW-0813">Transport</keyword>
<keyword evidence="7 9" id="KW-1133">Transmembrane helix</keyword>
<dbReference type="EMBL" id="JAAGNZ010000003">
    <property type="protein sequence ID" value="NEU70009.1"/>
    <property type="molecule type" value="Genomic_DNA"/>
</dbReference>
<evidence type="ECO:0000313" key="10">
    <source>
        <dbReference type="EMBL" id="NEU70009.1"/>
    </source>
</evidence>
<feature type="transmembrane region" description="Helical" evidence="9">
    <location>
        <begin position="111"/>
        <end position="135"/>
    </location>
</feature>
<dbReference type="InterPro" id="IPR011989">
    <property type="entry name" value="ARM-like"/>
</dbReference>
<organism evidence="10 11">
    <name type="scientific">Spirosoma agri</name>
    <dbReference type="NCBI Taxonomy" id="1987381"/>
    <lineage>
        <taxon>Bacteria</taxon>
        <taxon>Pseudomonadati</taxon>
        <taxon>Bacteroidota</taxon>
        <taxon>Cytophagia</taxon>
        <taxon>Cytophagales</taxon>
        <taxon>Cytophagaceae</taxon>
        <taxon>Spirosoma</taxon>
    </lineage>
</organism>
<feature type="transmembrane region" description="Helical" evidence="9">
    <location>
        <begin position="21"/>
        <end position="45"/>
    </location>
</feature>
<proteinExistence type="inferred from homology"/>
<comment type="similarity">
    <text evidence="2">Belongs to the ADP/ATP translocase tlc family.</text>
</comment>
<dbReference type="GO" id="GO:0005524">
    <property type="term" value="F:ATP binding"/>
    <property type="evidence" value="ECO:0007669"/>
    <property type="project" value="UniProtKB-KW"/>
</dbReference>
<dbReference type="Proteomes" id="UP000477386">
    <property type="component" value="Unassembled WGS sequence"/>
</dbReference>
<feature type="transmembrane region" description="Helical" evidence="9">
    <location>
        <begin position="295"/>
        <end position="314"/>
    </location>
</feature>
<gene>
    <name evidence="10" type="ORF">GK091_24220</name>
</gene>
<evidence type="ECO:0000256" key="7">
    <source>
        <dbReference type="ARBA" id="ARBA00022989"/>
    </source>
</evidence>
<keyword evidence="5" id="KW-0547">Nucleotide-binding</keyword>
<evidence type="ECO:0000256" key="2">
    <source>
        <dbReference type="ARBA" id="ARBA00007127"/>
    </source>
</evidence>
<dbReference type="SUPFAM" id="SSF103473">
    <property type="entry name" value="MFS general substrate transporter"/>
    <property type="match status" value="1"/>
</dbReference>
<keyword evidence="8 9" id="KW-0472">Membrane</keyword>
<evidence type="ECO:0000256" key="1">
    <source>
        <dbReference type="ARBA" id="ARBA00004141"/>
    </source>
</evidence>
<evidence type="ECO:0000256" key="3">
    <source>
        <dbReference type="ARBA" id="ARBA00022448"/>
    </source>
</evidence>
<dbReference type="Pfam" id="PF13646">
    <property type="entry name" value="HEAT_2"/>
    <property type="match status" value="1"/>
</dbReference>
<dbReference type="SUPFAM" id="SSF48371">
    <property type="entry name" value="ARM repeat"/>
    <property type="match status" value="1"/>
</dbReference>
<feature type="transmembrane region" description="Helical" evidence="9">
    <location>
        <begin position="400"/>
        <end position="418"/>
    </location>
</feature>
<evidence type="ECO:0008006" key="12">
    <source>
        <dbReference type="Google" id="ProtNLM"/>
    </source>
</evidence>
<dbReference type="GO" id="GO:0016020">
    <property type="term" value="C:membrane"/>
    <property type="evidence" value="ECO:0007669"/>
    <property type="project" value="UniProtKB-SubCell"/>
</dbReference>
<evidence type="ECO:0000256" key="5">
    <source>
        <dbReference type="ARBA" id="ARBA00022741"/>
    </source>
</evidence>
<dbReference type="Gene3D" id="1.25.10.10">
    <property type="entry name" value="Leucine-rich Repeat Variant"/>
    <property type="match status" value="1"/>
</dbReference>
<feature type="transmembrane region" description="Helical" evidence="9">
    <location>
        <begin position="147"/>
        <end position="166"/>
    </location>
</feature>
<dbReference type="PANTHER" id="PTHR31187:SF1">
    <property type="entry name" value="ADP,ATP CARRIER PROTEIN 1"/>
    <property type="match status" value="1"/>
</dbReference>
<dbReference type="InterPro" id="IPR004667">
    <property type="entry name" value="ADP_ATP_car_bac_type"/>
</dbReference>
<evidence type="ECO:0000256" key="4">
    <source>
        <dbReference type="ARBA" id="ARBA00022692"/>
    </source>
</evidence>
<comment type="caution">
    <text evidence="10">The sequence shown here is derived from an EMBL/GenBank/DDBJ whole genome shotgun (WGS) entry which is preliminary data.</text>
</comment>
<keyword evidence="4 9" id="KW-0812">Transmembrane</keyword>
<sequence length="860" mass="96774">MTQRDTVYKLMNIQPGEGKTVLLFVTYSLFMGVAVAVFYTCTTSLFLTSFTRSELPIAFIAGGVLIYGLGLAVRLLQRTISFVQLNRTLLAFLVVTVASMLMAPSQMHTKWLYFVLFLWNRVFVFINGITFWATASRIFNLQQAKRLFSFISMGDVISSVLSYFSVPILLRFVSTEKLLFISLISLFVCAGLLTVIMKRCHSQFTAVPSQAQTSGEAIADSEPLVDPPYYRLLYLLALLPVFGLVYVEFMFTVELKEVFPDKEIMAGFLGIFFGFCAIVEAAIKSFLYNRLISTYSIRTGIILLPLTLLFSYVVTAVYGSLYGTTSLFVAFVTLSRFFMSSVRKSINDPAYQVLFQPIPSIERTRLQSRIEGGPKALGNTLAGVLLLILTKFSAITLVHLSYLFLIVIGVWTYVAFQVRTEYRDMLQKAVAKSAALLQTLATRSPKAAISENSRRLSSNQSFDLMVQLAHSDSPEDRLRAALELGHSGRYYAYTHLLTLLQDEHPVVRKAALLAAGNLRKPELWARLLDHLVLEQYRNTAMTALVSIGEPVVPVLTRFFNNTDQSPDVQAHVVRLVNEIGGETALRFLRARINHPVQAVRDNVFEGLHKMRHRATVTERSHILLQLDEQLGFLVWLGAARLDLGDYSRQSALIQSLEAEKQLVVPKIFHLLAVLYGDDRFDVIGRLITEPNNELQGYLIELLNTTLPDEFKRKIVPLFADVPLAQKLSRCAVYYPQQRLSTEARLHDIINKDFNKITPRLKAIAIRELLNDFHTDPTTILVASAASANRLISETAFYVLHVRNPVRFAALHTALYPLADKTHYQTADRIAKGLTLDNLLIQQDELVRSEAATTQFAQTET</sequence>
<accession>A0A6M0INW3</accession>
<feature type="transmembrane region" description="Helical" evidence="9">
    <location>
        <begin position="57"/>
        <end position="76"/>
    </location>
</feature>
<dbReference type="AlphaFoldDB" id="A0A6M0INW3"/>
<protein>
    <recommendedName>
        <fullName evidence="12">ADP,ATP carrier protein</fullName>
    </recommendedName>
</protein>
<name>A0A6M0INW3_9BACT</name>
<feature type="transmembrane region" description="Helical" evidence="9">
    <location>
        <begin position="320"/>
        <end position="339"/>
    </location>
</feature>
<evidence type="ECO:0000256" key="6">
    <source>
        <dbReference type="ARBA" id="ARBA00022840"/>
    </source>
</evidence>
<keyword evidence="11" id="KW-1185">Reference proteome</keyword>
<keyword evidence="6" id="KW-0067">ATP-binding</keyword>
<dbReference type="PANTHER" id="PTHR31187">
    <property type="match status" value="1"/>
</dbReference>
<feature type="transmembrane region" description="Helical" evidence="9">
    <location>
        <begin position="264"/>
        <end position="283"/>
    </location>
</feature>
<dbReference type="GO" id="GO:0005471">
    <property type="term" value="F:ATP:ADP antiporter activity"/>
    <property type="evidence" value="ECO:0007669"/>
    <property type="project" value="InterPro"/>
</dbReference>
<feature type="transmembrane region" description="Helical" evidence="9">
    <location>
        <begin position="232"/>
        <end position="252"/>
    </location>
</feature>
<evidence type="ECO:0000256" key="9">
    <source>
        <dbReference type="SAM" id="Phobius"/>
    </source>
</evidence>
<comment type="subcellular location">
    <subcellularLocation>
        <location evidence="1">Membrane</location>
        <topology evidence="1">Multi-pass membrane protein</topology>
    </subcellularLocation>
</comment>